<dbReference type="EMBL" id="BAAATR010000020">
    <property type="protein sequence ID" value="GAA2255078.1"/>
    <property type="molecule type" value="Genomic_DNA"/>
</dbReference>
<organism evidence="1 2">
    <name type="scientific">Kitasatospora cystarginea</name>
    <dbReference type="NCBI Taxonomy" id="58350"/>
    <lineage>
        <taxon>Bacteria</taxon>
        <taxon>Bacillati</taxon>
        <taxon>Actinomycetota</taxon>
        <taxon>Actinomycetes</taxon>
        <taxon>Kitasatosporales</taxon>
        <taxon>Streptomycetaceae</taxon>
        <taxon>Kitasatospora</taxon>
    </lineage>
</organism>
<evidence type="ECO:0000313" key="1">
    <source>
        <dbReference type="EMBL" id="GAA2255078.1"/>
    </source>
</evidence>
<keyword evidence="2" id="KW-1185">Reference proteome</keyword>
<protein>
    <submittedName>
        <fullName evidence="1">Uncharacterized protein</fullName>
    </submittedName>
</protein>
<dbReference type="Proteomes" id="UP001500305">
    <property type="component" value="Unassembled WGS sequence"/>
</dbReference>
<name>A0ABN3EDN0_9ACTN</name>
<comment type="caution">
    <text evidence="1">The sequence shown here is derived from an EMBL/GenBank/DDBJ whole genome shotgun (WGS) entry which is preliminary data.</text>
</comment>
<evidence type="ECO:0000313" key="2">
    <source>
        <dbReference type="Proteomes" id="UP001500305"/>
    </source>
</evidence>
<reference evidence="1 2" key="1">
    <citation type="journal article" date="2019" name="Int. J. Syst. Evol. Microbiol.">
        <title>The Global Catalogue of Microorganisms (GCM) 10K type strain sequencing project: providing services to taxonomists for standard genome sequencing and annotation.</title>
        <authorList>
            <consortium name="The Broad Institute Genomics Platform"/>
            <consortium name="The Broad Institute Genome Sequencing Center for Infectious Disease"/>
            <person name="Wu L."/>
            <person name="Ma J."/>
        </authorList>
    </citation>
    <scope>NUCLEOTIDE SEQUENCE [LARGE SCALE GENOMIC DNA]</scope>
    <source>
        <strain evidence="1 2">JCM 7356</strain>
    </source>
</reference>
<dbReference type="RefSeq" id="WP_344638139.1">
    <property type="nucleotide sequence ID" value="NZ_BAAATR010000020.1"/>
</dbReference>
<sequence length="200" mass="21325">MTVYVMARKSQLAGDMKDSLDAVDLAESAQRLARPGSRLSAMSAVYGAHGHALLGDEMASQRAYDQALLLVSRPPDAEVGRGRWLDAAYVEAQQARSLSLLGRHHAAVIGFERAIGALPASYRRDRGVYLARSAVAQLHAGGPEQAAVTASEALSIATVTGSARIFGELAALDALLQPWRSVPEVADFQQSLDSVMLREV</sequence>
<gene>
    <name evidence="1" type="ORF">GCM10010430_43570</name>
</gene>
<accession>A0ABN3EDN0</accession>
<proteinExistence type="predicted"/>